<keyword evidence="3" id="KW-0804">Transcription</keyword>
<accession>A0ABZ0VU18</accession>
<feature type="domain" description="Cyclic nucleotide-binding" evidence="4">
    <location>
        <begin position="35"/>
        <end position="83"/>
    </location>
</feature>
<keyword evidence="7" id="KW-1185">Reference proteome</keyword>
<keyword evidence="1" id="KW-0805">Transcription regulation</keyword>
<dbReference type="InterPro" id="IPR018335">
    <property type="entry name" value="Tscrpt_reg_HTH_Crp-type_CS"/>
</dbReference>
<dbReference type="CDD" id="cd00092">
    <property type="entry name" value="HTH_CRP"/>
    <property type="match status" value="1"/>
</dbReference>
<dbReference type="InterPro" id="IPR000595">
    <property type="entry name" value="cNMP-bd_dom"/>
</dbReference>
<dbReference type="SMART" id="SM00100">
    <property type="entry name" value="cNMP"/>
    <property type="match status" value="1"/>
</dbReference>
<dbReference type="PRINTS" id="PR00034">
    <property type="entry name" value="HTHCRP"/>
</dbReference>
<dbReference type="InterPro" id="IPR012318">
    <property type="entry name" value="HTH_CRP"/>
</dbReference>
<dbReference type="SUPFAM" id="SSF46785">
    <property type="entry name" value="Winged helix' DNA-binding domain"/>
    <property type="match status" value="1"/>
</dbReference>
<dbReference type="PROSITE" id="PS51063">
    <property type="entry name" value="HTH_CRP_2"/>
    <property type="match status" value="1"/>
</dbReference>
<dbReference type="Proteomes" id="UP001322481">
    <property type="component" value="Chromosome"/>
</dbReference>
<dbReference type="InterPro" id="IPR014710">
    <property type="entry name" value="RmlC-like_jellyroll"/>
</dbReference>
<dbReference type="CDD" id="cd00038">
    <property type="entry name" value="CAP_ED"/>
    <property type="match status" value="1"/>
</dbReference>
<evidence type="ECO:0000313" key="6">
    <source>
        <dbReference type="EMBL" id="WQB99076.1"/>
    </source>
</evidence>
<dbReference type="PROSITE" id="PS00042">
    <property type="entry name" value="HTH_CRP_1"/>
    <property type="match status" value="1"/>
</dbReference>
<dbReference type="SMART" id="SM00419">
    <property type="entry name" value="HTH_CRP"/>
    <property type="match status" value="1"/>
</dbReference>
<dbReference type="PROSITE" id="PS50042">
    <property type="entry name" value="CNMP_BINDING_3"/>
    <property type="match status" value="1"/>
</dbReference>
<evidence type="ECO:0000256" key="1">
    <source>
        <dbReference type="ARBA" id="ARBA00023015"/>
    </source>
</evidence>
<evidence type="ECO:0000259" key="5">
    <source>
        <dbReference type="PROSITE" id="PS51063"/>
    </source>
</evidence>
<feature type="domain" description="HTH crp-type" evidence="5">
    <location>
        <begin position="138"/>
        <end position="208"/>
    </location>
</feature>
<dbReference type="InterPro" id="IPR036390">
    <property type="entry name" value="WH_DNA-bd_sf"/>
</dbReference>
<dbReference type="Gene3D" id="2.60.120.10">
    <property type="entry name" value="Jelly Rolls"/>
    <property type="match status" value="1"/>
</dbReference>
<dbReference type="SUPFAM" id="SSF51206">
    <property type="entry name" value="cAMP-binding domain-like"/>
    <property type="match status" value="1"/>
</dbReference>
<name>A0ABZ0VU18_9HYPH</name>
<evidence type="ECO:0000256" key="2">
    <source>
        <dbReference type="ARBA" id="ARBA00023125"/>
    </source>
</evidence>
<dbReference type="InterPro" id="IPR036388">
    <property type="entry name" value="WH-like_DNA-bd_sf"/>
</dbReference>
<dbReference type="InterPro" id="IPR018490">
    <property type="entry name" value="cNMP-bd_dom_sf"/>
</dbReference>
<reference evidence="6 7" key="1">
    <citation type="submission" date="2023-11" db="EMBL/GenBank/DDBJ databases">
        <authorList>
            <person name="Panchal A.K."/>
            <person name="Meaney J.S."/>
            <person name="Karas B.J."/>
            <person name="diCenzo G.C."/>
        </authorList>
    </citation>
    <scope>NUCLEOTIDE SEQUENCE [LARGE SCALE GENOMIC DNA]</scope>
    <source>
        <strain evidence="6 7">NZP2235</strain>
    </source>
</reference>
<dbReference type="Pfam" id="PF13545">
    <property type="entry name" value="HTH_Crp_2"/>
    <property type="match status" value="1"/>
</dbReference>
<protein>
    <submittedName>
        <fullName evidence="6">Helix-turn-helix domain-containing protein</fullName>
    </submittedName>
</protein>
<sequence>MQAYTSSRISLSPHLAQPALPATLGSGPVQPISFFPAGSEIYAQGEKAGAFYQVEFGAVRIYRLLADGRRQISAFHLAGETFGFEAGATHHFFAEAINATGVRVFRLNAGADMSHQLLPLALKGLTRAQEHLLVLGRQNAIERVAAFLVDMVERQGGLRQVELPMSRMDIGDYLGLTIETVSRVFTRLKDKGVIRLLNLRSVEILRQDVLQTMGE</sequence>
<organism evidence="6 7">
    <name type="scientific">Mesorhizobium huakuii</name>
    <dbReference type="NCBI Taxonomy" id="28104"/>
    <lineage>
        <taxon>Bacteria</taxon>
        <taxon>Pseudomonadati</taxon>
        <taxon>Pseudomonadota</taxon>
        <taxon>Alphaproteobacteria</taxon>
        <taxon>Hyphomicrobiales</taxon>
        <taxon>Phyllobacteriaceae</taxon>
        <taxon>Mesorhizobium</taxon>
    </lineage>
</organism>
<gene>
    <name evidence="6" type="ORF">U0R22_003246</name>
</gene>
<evidence type="ECO:0000259" key="4">
    <source>
        <dbReference type="PROSITE" id="PS50042"/>
    </source>
</evidence>
<evidence type="ECO:0000256" key="3">
    <source>
        <dbReference type="ARBA" id="ARBA00023163"/>
    </source>
</evidence>
<dbReference type="EMBL" id="CP139858">
    <property type="protein sequence ID" value="WQB99076.1"/>
    <property type="molecule type" value="Genomic_DNA"/>
</dbReference>
<dbReference type="Pfam" id="PF00027">
    <property type="entry name" value="cNMP_binding"/>
    <property type="match status" value="1"/>
</dbReference>
<dbReference type="Gene3D" id="1.10.10.10">
    <property type="entry name" value="Winged helix-like DNA-binding domain superfamily/Winged helix DNA-binding domain"/>
    <property type="match status" value="1"/>
</dbReference>
<proteinExistence type="predicted"/>
<keyword evidence="2" id="KW-0238">DNA-binding</keyword>
<dbReference type="RefSeq" id="WP_322419153.1">
    <property type="nucleotide sequence ID" value="NZ_CP139858.1"/>
</dbReference>
<evidence type="ECO:0000313" key="7">
    <source>
        <dbReference type="Proteomes" id="UP001322481"/>
    </source>
</evidence>